<dbReference type="InterPro" id="IPR050291">
    <property type="entry name" value="CDF_Transporter"/>
</dbReference>
<keyword evidence="10" id="KW-1185">Reference proteome</keyword>
<dbReference type="PANTHER" id="PTHR43840:SF11">
    <property type="entry name" value="CATION DIFFUSION FACILITATOR 10"/>
    <property type="match status" value="1"/>
</dbReference>
<evidence type="ECO:0000256" key="6">
    <source>
        <dbReference type="SAM" id="MobiDB-lite"/>
    </source>
</evidence>
<keyword evidence="2" id="KW-0813">Transport</keyword>
<evidence type="ECO:0000256" key="1">
    <source>
        <dbReference type="ARBA" id="ARBA00004141"/>
    </source>
</evidence>
<feature type="compositionally biased region" description="Polar residues" evidence="6">
    <location>
        <begin position="7"/>
        <end position="16"/>
    </location>
</feature>
<dbReference type="GO" id="GO:0016020">
    <property type="term" value="C:membrane"/>
    <property type="evidence" value="ECO:0007669"/>
    <property type="project" value="UniProtKB-SubCell"/>
</dbReference>
<dbReference type="PANTHER" id="PTHR43840">
    <property type="entry name" value="MITOCHONDRIAL METAL TRANSPORTER 1-RELATED"/>
    <property type="match status" value="1"/>
</dbReference>
<dbReference type="GO" id="GO:0030003">
    <property type="term" value="P:intracellular monoatomic cation homeostasis"/>
    <property type="evidence" value="ECO:0007669"/>
    <property type="project" value="UniProtKB-ARBA"/>
</dbReference>
<evidence type="ECO:0000256" key="7">
    <source>
        <dbReference type="SAM" id="Phobius"/>
    </source>
</evidence>
<dbReference type="NCBIfam" id="TIGR01297">
    <property type="entry name" value="CDF"/>
    <property type="match status" value="1"/>
</dbReference>
<feature type="region of interest" description="Disordered" evidence="6">
    <location>
        <begin position="127"/>
        <end position="155"/>
    </location>
</feature>
<dbReference type="FunFam" id="1.20.1510.10:FF:000005">
    <property type="entry name" value="Putative Cation diffusion facilitator 1"/>
    <property type="match status" value="1"/>
</dbReference>
<evidence type="ECO:0000259" key="8">
    <source>
        <dbReference type="Pfam" id="PF01545"/>
    </source>
</evidence>
<name>A0A6A6ZTT1_9PLEO</name>
<evidence type="ECO:0000256" key="3">
    <source>
        <dbReference type="ARBA" id="ARBA00022692"/>
    </source>
</evidence>
<gene>
    <name evidence="9" type="ORF">CC86DRAFT_354963</name>
</gene>
<dbReference type="SUPFAM" id="SSF160240">
    <property type="entry name" value="Cation efflux protein cytoplasmic domain-like"/>
    <property type="match status" value="1"/>
</dbReference>
<dbReference type="Gene3D" id="1.20.1510.10">
    <property type="entry name" value="Cation efflux protein transmembrane domain"/>
    <property type="match status" value="1"/>
</dbReference>
<dbReference type="GO" id="GO:0098771">
    <property type="term" value="P:inorganic ion homeostasis"/>
    <property type="evidence" value="ECO:0007669"/>
    <property type="project" value="UniProtKB-ARBA"/>
</dbReference>
<dbReference type="InterPro" id="IPR058533">
    <property type="entry name" value="Cation_efflux_TM"/>
</dbReference>
<sequence length="462" mass="51853">MVGTRRNLLSHNSSYGNGNGFDKHQRVDVESGYGSINPVKPRQKFRDAIKQTMHERRAAEMKKKLIDNVDHKQLEIFRKSEESLKCIPIKKVRAFYEEQNRRLDDWVEVDMVVSSLADDIVDSFHPRDTDGDGVVEERGPLGDSGGDLEPFLPEEEREKRRKSAKHVRWAININVIVNIFLLAAKGVAALWSNSLSLIASLVDSALDLLCTVIIWTTNKLVGWRLSKLKKKFPVGRRRLEPIGILVFSIIMVISFMQILKESVEKLLPSGNHKVAELPPAAIFAMVATIVVKGTIWFGCARVKTTQVQALAQDCKTDVYFNTLSLLFPLIGHKAEVWWLDPLGASFLSLFIIYDWAGTCLENITRLTGEAASANLERKVLFMAYRFAPLVEGFKSMKCYHAGDGVCVEIDVLMLEDAPLSRCHDVAETLQYCLEGLKEVDRAFVTIDYTSQGPTGHALSDGE</sequence>
<dbReference type="Proteomes" id="UP000799424">
    <property type="component" value="Unassembled WGS sequence"/>
</dbReference>
<evidence type="ECO:0000256" key="5">
    <source>
        <dbReference type="ARBA" id="ARBA00023136"/>
    </source>
</evidence>
<comment type="subcellular location">
    <subcellularLocation>
        <location evidence="1">Membrane</location>
        <topology evidence="1">Multi-pass membrane protein</topology>
    </subcellularLocation>
</comment>
<dbReference type="InterPro" id="IPR036837">
    <property type="entry name" value="Cation_efflux_CTD_sf"/>
</dbReference>
<dbReference type="InterPro" id="IPR027469">
    <property type="entry name" value="Cation_efflux_TMD_sf"/>
</dbReference>
<accession>A0A6A6ZTT1</accession>
<dbReference type="OrthoDB" id="78296at2759"/>
<dbReference type="GO" id="GO:0008324">
    <property type="term" value="F:monoatomic cation transmembrane transporter activity"/>
    <property type="evidence" value="ECO:0007669"/>
    <property type="project" value="InterPro"/>
</dbReference>
<feature type="transmembrane region" description="Helical" evidence="7">
    <location>
        <begin position="197"/>
        <end position="218"/>
    </location>
</feature>
<feature type="compositionally biased region" description="Basic and acidic residues" evidence="6">
    <location>
        <begin position="127"/>
        <end position="140"/>
    </location>
</feature>
<dbReference type="AlphaFoldDB" id="A0A6A6ZTT1"/>
<organism evidence="9 10">
    <name type="scientific">Ophiobolus disseminans</name>
    <dbReference type="NCBI Taxonomy" id="1469910"/>
    <lineage>
        <taxon>Eukaryota</taxon>
        <taxon>Fungi</taxon>
        <taxon>Dikarya</taxon>
        <taxon>Ascomycota</taxon>
        <taxon>Pezizomycotina</taxon>
        <taxon>Dothideomycetes</taxon>
        <taxon>Pleosporomycetidae</taxon>
        <taxon>Pleosporales</taxon>
        <taxon>Pleosporineae</taxon>
        <taxon>Phaeosphaeriaceae</taxon>
        <taxon>Ophiobolus</taxon>
    </lineage>
</organism>
<protein>
    <recommendedName>
        <fullName evidence="8">Cation efflux protein transmembrane domain-containing protein</fullName>
    </recommendedName>
</protein>
<reference evidence="9" key="1">
    <citation type="journal article" date="2020" name="Stud. Mycol.">
        <title>101 Dothideomycetes genomes: a test case for predicting lifestyles and emergence of pathogens.</title>
        <authorList>
            <person name="Haridas S."/>
            <person name="Albert R."/>
            <person name="Binder M."/>
            <person name="Bloem J."/>
            <person name="Labutti K."/>
            <person name="Salamov A."/>
            <person name="Andreopoulos B."/>
            <person name="Baker S."/>
            <person name="Barry K."/>
            <person name="Bills G."/>
            <person name="Bluhm B."/>
            <person name="Cannon C."/>
            <person name="Castanera R."/>
            <person name="Culley D."/>
            <person name="Daum C."/>
            <person name="Ezra D."/>
            <person name="Gonzalez J."/>
            <person name="Henrissat B."/>
            <person name="Kuo A."/>
            <person name="Liang C."/>
            <person name="Lipzen A."/>
            <person name="Lutzoni F."/>
            <person name="Magnuson J."/>
            <person name="Mondo S."/>
            <person name="Nolan M."/>
            <person name="Ohm R."/>
            <person name="Pangilinan J."/>
            <person name="Park H.-J."/>
            <person name="Ramirez L."/>
            <person name="Alfaro M."/>
            <person name="Sun H."/>
            <person name="Tritt A."/>
            <person name="Yoshinaga Y."/>
            <person name="Zwiers L.-H."/>
            <person name="Turgeon B."/>
            <person name="Goodwin S."/>
            <person name="Spatafora J."/>
            <person name="Crous P."/>
            <person name="Grigoriev I."/>
        </authorList>
    </citation>
    <scope>NUCLEOTIDE SEQUENCE</scope>
    <source>
        <strain evidence="9">CBS 113818</strain>
    </source>
</reference>
<dbReference type="EMBL" id="MU006231">
    <property type="protein sequence ID" value="KAF2823735.1"/>
    <property type="molecule type" value="Genomic_DNA"/>
</dbReference>
<feature type="region of interest" description="Disordered" evidence="6">
    <location>
        <begin position="1"/>
        <end position="23"/>
    </location>
</feature>
<evidence type="ECO:0000256" key="2">
    <source>
        <dbReference type="ARBA" id="ARBA00022448"/>
    </source>
</evidence>
<evidence type="ECO:0000313" key="9">
    <source>
        <dbReference type="EMBL" id="KAF2823735.1"/>
    </source>
</evidence>
<feature type="transmembrane region" description="Helical" evidence="7">
    <location>
        <begin position="279"/>
        <end position="299"/>
    </location>
</feature>
<feature type="transmembrane region" description="Helical" evidence="7">
    <location>
        <begin position="169"/>
        <end position="191"/>
    </location>
</feature>
<dbReference type="SUPFAM" id="SSF161111">
    <property type="entry name" value="Cation efflux protein transmembrane domain-like"/>
    <property type="match status" value="1"/>
</dbReference>
<dbReference type="InterPro" id="IPR002524">
    <property type="entry name" value="Cation_efflux"/>
</dbReference>
<feature type="transmembrane region" description="Helical" evidence="7">
    <location>
        <begin position="239"/>
        <end position="259"/>
    </location>
</feature>
<feature type="domain" description="Cation efflux protein transmembrane" evidence="8">
    <location>
        <begin position="173"/>
        <end position="366"/>
    </location>
</feature>
<dbReference type="Pfam" id="PF01545">
    <property type="entry name" value="Cation_efflux"/>
    <property type="match status" value="1"/>
</dbReference>
<keyword evidence="5 7" id="KW-0472">Membrane</keyword>
<dbReference type="Gene3D" id="3.30.70.1350">
    <property type="entry name" value="Cation efflux protein, cytoplasmic domain"/>
    <property type="match status" value="1"/>
</dbReference>
<proteinExistence type="predicted"/>
<dbReference type="FunFam" id="3.30.70.1350:FF:000012">
    <property type="entry name" value="Cation diffusion facilitator 10"/>
    <property type="match status" value="1"/>
</dbReference>
<evidence type="ECO:0000256" key="4">
    <source>
        <dbReference type="ARBA" id="ARBA00022989"/>
    </source>
</evidence>
<keyword evidence="3 7" id="KW-0812">Transmembrane</keyword>
<evidence type="ECO:0000313" key="10">
    <source>
        <dbReference type="Proteomes" id="UP000799424"/>
    </source>
</evidence>
<keyword evidence="4 7" id="KW-1133">Transmembrane helix</keyword>